<protein>
    <recommendedName>
        <fullName evidence="2">Arsenate reductase</fullName>
    </recommendedName>
</protein>
<evidence type="ECO:0008006" key="2">
    <source>
        <dbReference type="Google" id="ProtNLM"/>
    </source>
</evidence>
<reference evidence="1" key="1">
    <citation type="submission" date="2024-07" db="EMBL/GenBank/DDBJ databases">
        <title>Complete genome sequences of cellulolytic bacteria, Kitasatospora sp. CMC57 and Streptomyces sp. CMC78, isolated from Japanese agricultural soil.</title>
        <authorList>
            <person name="Hashimoto T."/>
            <person name="Ito M."/>
            <person name="Iwamoto M."/>
            <person name="Fukahori D."/>
            <person name="Shoda T."/>
            <person name="Sakoda M."/>
            <person name="Morohoshi T."/>
            <person name="Mitsuboshi M."/>
            <person name="Nishizawa T."/>
        </authorList>
    </citation>
    <scope>NUCLEOTIDE SEQUENCE</scope>
    <source>
        <strain evidence="1">CMC78</strain>
    </source>
</reference>
<evidence type="ECO:0000313" key="1">
    <source>
        <dbReference type="EMBL" id="BFP57315.1"/>
    </source>
</evidence>
<organism evidence="1">
    <name type="scientific">Streptomyces sp. CMC78</name>
    <dbReference type="NCBI Taxonomy" id="3231512"/>
    <lineage>
        <taxon>Bacteria</taxon>
        <taxon>Bacillati</taxon>
        <taxon>Actinomycetota</taxon>
        <taxon>Actinomycetes</taxon>
        <taxon>Kitasatosporales</taxon>
        <taxon>Streptomycetaceae</taxon>
        <taxon>Streptomyces</taxon>
    </lineage>
</organism>
<dbReference type="RefSeq" id="WP_030630350.1">
    <property type="nucleotide sequence ID" value="NZ_AP035884.1"/>
</dbReference>
<name>A0AB33KXD5_9ACTN</name>
<proteinExistence type="predicted"/>
<gene>
    <name evidence="1" type="ORF">SCMC78_71220</name>
</gene>
<dbReference type="AlphaFoldDB" id="A0AB33KXD5"/>
<sequence>MTEPAWVPPSCTLPTEEQPLRVAEWDALFAERLTTLSRPSALRLRLDLAGGPGVAERVRELASRESACCSFFTFAVSAASSGEDRVHLDVSVDEGHASVLEALAARAGAAVRR</sequence>
<dbReference type="EMBL" id="AP035884">
    <property type="protein sequence ID" value="BFP57315.1"/>
    <property type="molecule type" value="Genomic_DNA"/>
</dbReference>
<accession>A0AB33KXD5</accession>
<dbReference type="KEGG" id="stcm:SCMC78_71220"/>